<evidence type="ECO:0000313" key="9">
    <source>
        <dbReference type="Proteomes" id="UP000284177"/>
    </source>
</evidence>
<dbReference type="PANTHER" id="PTHR31332:SF6">
    <property type="entry name" value="FORMATE DEHYDROGENASE SUBUNIT BETA"/>
    <property type="match status" value="1"/>
</dbReference>
<keyword evidence="9" id="KW-1185">Reference proteome</keyword>
<feature type="domain" description="Coenzyme F420 hydrogenase/dehydrogenase beta subunit N-terminal" evidence="6">
    <location>
        <begin position="18"/>
        <end position="93"/>
    </location>
</feature>
<dbReference type="PANTHER" id="PTHR31332">
    <property type="entry name" value="7-HYDROXYMETHYL CHLOROPHYLL A REDUCTASE, CHLOROPLASTIC"/>
    <property type="match status" value="1"/>
</dbReference>
<evidence type="ECO:0008006" key="10">
    <source>
        <dbReference type="Google" id="ProtNLM"/>
    </source>
</evidence>
<evidence type="ECO:0000259" key="6">
    <source>
        <dbReference type="Pfam" id="PF04422"/>
    </source>
</evidence>
<keyword evidence="4" id="KW-0408">Iron</keyword>
<gene>
    <name evidence="8" type="ORF">BET03_02900</name>
</gene>
<keyword evidence="5" id="KW-0411">Iron-sulfur</keyword>
<evidence type="ECO:0000259" key="7">
    <source>
        <dbReference type="Pfam" id="PF04432"/>
    </source>
</evidence>
<proteinExistence type="predicted"/>
<dbReference type="InterPro" id="IPR007516">
    <property type="entry name" value="Co_F420_Hydgase/DH_bsu_N"/>
</dbReference>
<dbReference type="RefSeq" id="WP_120168678.1">
    <property type="nucleotide sequence ID" value="NZ_MCIB01000012.1"/>
</dbReference>
<sequence length="357" mass="41372">MSIDFSNPQKYVGNFENCYAAYSSDPVIRKDAASGGIVTTLLIHLLKEGYVDGVFVSRQFVKNGKIAVESFVATKENEILDSRTSIYTYFSLEKSFDKIIKFDGKVAAVLLPCHIKMIEAISRKKPQLKEKIKYKIALFCGGVADDKLMYKILDKNKININNVRRIYSRKGHWRGKTILSMKDGTEKIISYTKNWSTYKNAFFYSTAKCFSCLDHFGYDADFSCGDIWLREMKKKKIKHTAVITKNKEAEKIFAEMIKKGLIKSTSVNVNFILKGNKRAIIYKYHTAEARKRLGKLFGFMHGGKSLSRSKWNHYIASFFILLNMKLSKDEKKMNYIFKIPKKLMYFYMVFIRIFISF</sequence>
<dbReference type="InterPro" id="IPR045220">
    <property type="entry name" value="FRHB/FDHB/HCAR-like"/>
</dbReference>
<evidence type="ECO:0000256" key="4">
    <source>
        <dbReference type="ARBA" id="ARBA00023004"/>
    </source>
</evidence>
<evidence type="ECO:0000256" key="5">
    <source>
        <dbReference type="ARBA" id="ARBA00023014"/>
    </source>
</evidence>
<dbReference type="Pfam" id="PF04432">
    <property type="entry name" value="FrhB_FdhB_C"/>
    <property type="match status" value="1"/>
</dbReference>
<dbReference type="OrthoDB" id="430408at2"/>
<dbReference type="Pfam" id="PF04422">
    <property type="entry name" value="FrhB_FdhB_N"/>
    <property type="match status" value="1"/>
</dbReference>
<dbReference type="InterPro" id="IPR007525">
    <property type="entry name" value="FrhB_FdhB_C"/>
</dbReference>
<dbReference type="Proteomes" id="UP000284177">
    <property type="component" value="Unassembled WGS sequence"/>
</dbReference>
<accession>A0A419T3Z3</accession>
<dbReference type="GO" id="GO:0051536">
    <property type="term" value="F:iron-sulfur cluster binding"/>
    <property type="evidence" value="ECO:0007669"/>
    <property type="project" value="UniProtKB-KW"/>
</dbReference>
<feature type="domain" description="Coenzyme F420 hydrogenase/dehydrogenase beta subunit C-terminal" evidence="7">
    <location>
        <begin position="105"/>
        <end position="266"/>
    </location>
</feature>
<dbReference type="AlphaFoldDB" id="A0A419T3Z3"/>
<name>A0A419T3Z3_9FIRM</name>
<dbReference type="GO" id="GO:0052592">
    <property type="term" value="F:oxidoreductase activity, acting on CH or CH2 groups, with an iron-sulfur protein as acceptor"/>
    <property type="evidence" value="ECO:0007669"/>
    <property type="project" value="TreeGrafter"/>
</dbReference>
<evidence type="ECO:0000256" key="3">
    <source>
        <dbReference type="ARBA" id="ARBA00023002"/>
    </source>
</evidence>
<organism evidence="8 9">
    <name type="scientific">Thermohalobacter berrensis</name>
    <dbReference type="NCBI Taxonomy" id="99594"/>
    <lineage>
        <taxon>Bacteria</taxon>
        <taxon>Bacillati</taxon>
        <taxon>Bacillota</taxon>
        <taxon>Tissierellia</taxon>
        <taxon>Tissierellales</taxon>
        <taxon>Thermohalobacteraceae</taxon>
        <taxon>Thermohalobacter</taxon>
    </lineage>
</organism>
<protein>
    <recommendedName>
        <fullName evidence="10">Coenzyme F420 hydrogenase</fullName>
    </recommendedName>
</protein>
<keyword evidence="3" id="KW-0560">Oxidoreductase</keyword>
<comment type="cofactor">
    <cofactor evidence="1">
        <name>FAD</name>
        <dbReference type="ChEBI" id="CHEBI:57692"/>
    </cofactor>
</comment>
<evidence type="ECO:0000313" key="8">
    <source>
        <dbReference type="EMBL" id="RKD32277.1"/>
    </source>
</evidence>
<evidence type="ECO:0000256" key="2">
    <source>
        <dbReference type="ARBA" id="ARBA00022723"/>
    </source>
</evidence>
<comment type="caution">
    <text evidence="8">The sequence shown here is derived from an EMBL/GenBank/DDBJ whole genome shotgun (WGS) entry which is preliminary data.</text>
</comment>
<reference evidence="8 9" key="1">
    <citation type="submission" date="2016-08" db="EMBL/GenBank/DDBJ databases">
        <title>Novel Firmicutes and Novel Genomes.</title>
        <authorList>
            <person name="Poppleton D.I."/>
            <person name="Gribaldo S."/>
        </authorList>
    </citation>
    <scope>NUCLEOTIDE SEQUENCE [LARGE SCALE GENOMIC DNA]</scope>
    <source>
        <strain evidence="8 9">CTT3</strain>
    </source>
</reference>
<dbReference type="GO" id="GO:0046872">
    <property type="term" value="F:metal ion binding"/>
    <property type="evidence" value="ECO:0007669"/>
    <property type="project" value="UniProtKB-KW"/>
</dbReference>
<evidence type="ECO:0000256" key="1">
    <source>
        <dbReference type="ARBA" id="ARBA00001974"/>
    </source>
</evidence>
<keyword evidence="2" id="KW-0479">Metal-binding</keyword>
<dbReference type="EMBL" id="MCIB01000012">
    <property type="protein sequence ID" value="RKD32277.1"/>
    <property type="molecule type" value="Genomic_DNA"/>
</dbReference>